<dbReference type="RefSeq" id="WP_327789304.1">
    <property type="nucleotide sequence ID" value="NZ_JARGEQ010000096.1"/>
</dbReference>
<evidence type="ECO:0000256" key="2">
    <source>
        <dbReference type="ARBA" id="ARBA00010333"/>
    </source>
</evidence>
<comment type="similarity">
    <text evidence="2 4">Belongs to the bacterial solute-binding protein 3 family.</text>
</comment>
<accession>A0AAP4D6Y2</accession>
<dbReference type="SMART" id="SM00062">
    <property type="entry name" value="PBPb"/>
    <property type="match status" value="1"/>
</dbReference>
<dbReference type="PANTHER" id="PTHR35936:SF19">
    <property type="entry name" value="AMINO-ACID-BINDING PROTEIN YXEM-RELATED"/>
    <property type="match status" value="1"/>
</dbReference>
<feature type="chain" id="PRO_5042918067" evidence="5">
    <location>
        <begin position="23"/>
        <end position="260"/>
    </location>
</feature>
<evidence type="ECO:0000313" key="7">
    <source>
        <dbReference type="EMBL" id="MDF1586886.1"/>
    </source>
</evidence>
<evidence type="ECO:0000313" key="8">
    <source>
        <dbReference type="Proteomes" id="UP001301140"/>
    </source>
</evidence>
<dbReference type="EMBL" id="JARGEQ010000096">
    <property type="protein sequence ID" value="MDF1586886.1"/>
    <property type="molecule type" value="Genomic_DNA"/>
</dbReference>
<evidence type="ECO:0000256" key="4">
    <source>
        <dbReference type="RuleBase" id="RU003744"/>
    </source>
</evidence>
<dbReference type="Gene3D" id="3.40.190.10">
    <property type="entry name" value="Periplasmic binding protein-like II"/>
    <property type="match status" value="2"/>
</dbReference>
<dbReference type="PANTHER" id="PTHR35936">
    <property type="entry name" value="MEMBRANE-BOUND LYTIC MUREIN TRANSGLYCOSYLASE F"/>
    <property type="match status" value="1"/>
</dbReference>
<dbReference type="PROSITE" id="PS01039">
    <property type="entry name" value="SBP_BACTERIAL_3"/>
    <property type="match status" value="1"/>
</dbReference>
<evidence type="ECO:0000259" key="6">
    <source>
        <dbReference type="SMART" id="SM00062"/>
    </source>
</evidence>
<dbReference type="GO" id="GO:0030313">
    <property type="term" value="C:cell envelope"/>
    <property type="evidence" value="ECO:0007669"/>
    <property type="project" value="UniProtKB-SubCell"/>
</dbReference>
<dbReference type="AlphaFoldDB" id="A0AAP4D6Y2"/>
<gene>
    <name evidence="7" type="ORF">PZ740_10890</name>
</gene>
<dbReference type="Pfam" id="PF00497">
    <property type="entry name" value="SBP_bac_3"/>
    <property type="match status" value="1"/>
</dbReference>
<feature type="domain" description="Solute-binding protein family 3/N-terminal" evidence="6">
    <location>
        <begin position="36"/>
        <end position="260"/>
    </location>
</feature>
<feature type="signal peptide" evidence="5">
    <location>
        <begin position="1"/>
        <end position="22"/>
    </location>
</feature>
<keyword evidence="3 5" id="KW-0732">Signal</keyword>
<comment type="caution">
    <text evidence="7">The sequence shown here is derived from an EMBL/GenBank/DDBJ whole genome shotgun (WGS) entry which is preliminary data.</text>
</comment>
<organism evidence="7 8">
    <name type="scientific">Marinimicrococcus flavescens</name>
    <dbReference type="NCBI Taxonomy" id="3031815"/>
    <lineage>
        <taxon>Bacteria</taxon>
        <taxon>Pseudomonadati</taxon>
        <taxon>Pseudomonadota</taxon>
        <taxon>Alphaproteobacteria</taxon>
        <taxon>Geminicoccales</taxon>
        <taxon>Geminicoccaceae</taxon>
        <taxon>Marinimicrococcus</taxon>
    </lineage>
</organism>
<evidence type="ECO:0000256" key="3">
    <source>
        <dbReference type="ARBA" id="ARBA00022729"/>
    </source>
</evidence>
<dbReference type="Proteomes" id="UP001301140">
    <property type="component" value="Unassembled WGS sequence"/>
</dbReference>
<protein>
    <submittedName>
        <fullName evidence="7">Transporter substrate-binding domain-containing protein</fullName>
    </submittedName>
</protein>
<keyword evidence="8" id="KW-1185">Reference proteome</keyword>
<dbReference type="InterPro" id="IPR018313">
    <property type="entry name" value="SBP_3_CS"/>
</dbReference>
<comment type="subcellular location">
    <subcellularLocation>
        <location evidence="1">Cell envelope</location>
    </subcellularLocation>
</comment>
<proteinExistence type="inferred from homology"/>
<evidence type="ECO:0000256" key="5">
    <source>
        <dbReference type="SAM" id="SignalP"/>
    </source>
</evidence>
<name>A0AAP4D6Y2_9PROT</name>
<reference evidence="7 8" key="1">
    <citation type="submission" date="2023-03" db="EMBL/GenBank/DDBJ databases">
        <title>YIM 152171 draft genome.</title>
        <authorList>
            <person name="Yang Z."/>
        </authorList>
    </citation>
    <scope>NUCLEOTIDE SEQUENCE [LARGE SCALE GENOMIC DNA]</scope>
    <source>
        <strain evidence="7 8">YIM 152171</strain>
    </source>
</reference>
<evidence type="ECO:0000256" key="1">
    <source>
        <dbReference type="ARBA" id="ARBA00004196"/>
    </source>
</evidence>
<dbReference type="SUPFAM" id="SSF53850">
    <property type="entry name" value="Periplasmic binding protein-like II"/>
    <property type="match status" value="1"/>
</dbReference>
<dbReference type="InterPro" id="IPR001638">
    <property type="entry name" value="Solute-binding_3/MltF_N"/>
</dbReference>
<sequence>MRLLPRLLGLLGLLVPLAAAEAQPASNLQRVLESGTLRVGTTGDFKPMSFKDPGSGDYVGYDIDVVRQLAEDMGVAIQFVPTDWKTLVNGIVADKYDITTSASLNVQRAKVAGFSEPYVDFGTVPMTLRGNLEQFQGWDSIDRPEVTVAVTLGTVFEQQARQFFPNAKIVAVESPARDFQEVLSGRALVAITSNVEAASLKEAYPELVTVPVDQARARRPGAFLLPQSDQVWINFVNHWVRLNHANGVLGELQKKWRIAD</sequence>